<sequence length="478" mass="54068">MTKYCTTLFLFCWIPSVFIFCQPAIHTPAPQLSAPAYPAATVPESNIDIPVQIDLAPFFALANKQVDTLFTSPHFPDDWVQEGCGIRYKYSFRRGPLQFTIKNTTIDIAFTGYYKIIGSTRACVNGKALSPWTPACQCGFEEGERKVKVGLTVHLFLMTNYSIKMQVVRKEPEPLDRCTVCFWGQDITTSILDALKKELDQSKAGLEKGYGRIDLKPRFQQLWNIMNTPYNINNMGWLQLNPQRIRINNVTAANDQLQIGVGLAARPIIRFEKPEPLITPVPHIGNFSRDKGFRIYADLVMNYDSLSRLLTEQIKGKEFVFSKAFIKKRFVFQECRLVGSADNRLVIQVRFTGTNNGSFFVTGKPLYYADSRTFRITDVDFELQSKNALLKTADWLFSRKITSTIETMAQYDLTSILNTAKTNISQQLNRSFIKGVSGNGSIQDITVAGIFPQSNWLAVRAYCSGDFLLKVAGMDFKL</sequence>
<feature type="signal peptide" evidence="1">
    <location>
        <begin position="1"/>
        <end position="19"/>
    </location>
</feature>
<dbReference type="InterPro" id="IPR025515">
    <property type="entry name" value="DUF4403"/>
</dbReference>
<dbReference type="AlphaFoldDB" id="W0F2F3"/>
<dbReference type="HOGENOM" id="CLU_570881_0_0_10"/>
<evidence type="ECO:0008006" key="4">
    <source>
        <dbReference type="Google" id="ProtNLM"/>
    </source>
</evidence>
<evidence type="ECO:0000313" key="3">
    <source>
        <dbReference type="Proteomes" id="UP000003586"/>
    </source>
</evidence>
<reference evidence="2 3" key="1">
    <citation type="submission" date="2013-12" db="EMBL/GenBank/DDBJ databases">
        <authorList>
            <consortium name="DOE Joint Genome Institute"/>
            <person name="Eisen J."/>
            <person name="Huntemann M."/>
            <person name="Han J."/>
            <person name="Chen A."/>
            <person name="Kyrpides N."/>
            <person name="Mavromatis K."/>
            <person name="Markowitz V."/>
            <person name="Palaniappan K."/>
            <person name="Ivanova N."/>
            <person name="Schaumberg A."/>
            <person name="Pati A."/>
            <person name="Liolios K."/>
            <person name="Nordberg H.P."/>
            <person name="Cantor M.N."/>
            <person name="Hua S.X."/>
            <person name="Woyke T."/>
        </authorList>
    </citation>
    <scope>NUCLEOTIDE SEQUENCE [LARGE SCALE GENOMIC DNA]</scope>
    <source>
        <strain evidence="3">DSM 19437</strain>
    </source>
</reference>
<organism evidence="2 3">
    <name type="scientific">Niabella soli DSM 19437</name>
    <dbReference type="NCBI Taxonomy" id="929713"/>
    <lineage>
        <taxon>Bacteria</taxon>
        <taxon>Pseudomonadati</taxon>
        <taxon>Bacteroidota</taxon>
        <taxon>Chitinophagia</taxon>
        <taxon>Chitinophagales</taxon>
        <taxon>Chitinophagaceae</taxon>
        <taxon>Niabella</taxon>
    </lineage>
</organism>
<name>W0F2F3_9BACT</name>
<keyword evidence="3" id="KW-1185">Reference proteome</keyword>
<gene>
    <name evidence="2" type="ORF">NIASO_03195</name>
</gene>
<dbReference type="STRING" id="929713.NIASO_03195"/>
<protein>
    <recommendedName>
        <fullName evidence="4">DUF4403 domain-containing protein</fullName>
    </recommendedName>
</protein>
<evidence type="ECO:0000313" key="2">
    <source>
        <dbReference type="EMBL" id="AHF17182.1"/>
    </source>
</evidence>
<dbReference type="eggNOG" id="ENOG502ZAFW">
    <property type="taxonomic scope" value="Bacteria"/>
</dbReference>
<dbReference type="Pfam" id="PF14356">
    <property type="entry name" value="DUF4403"/>
    <property type="match status" value="1"/>
</dbReference>
<dbReference type="KEGG" id="nso:NIASO_03195"/>
<dbReference type="EMBL" id="CP007035">
    <property type="protein sequence ID" value="AHF17182.1"/>
    <property type="molecule type" value="Genomic_DNA"/>
</dbReference>
<dbReference type="Proteomes" id="UP000003586">
    <property type="component" value="Chromosome"/>
</dbReference>
<feature type="chain" id="PRO_5005377336" description="DUF4403 domain-containing protein" evidence="1">
    <location>
        <begin position="20"/>
        <end position="478"/>
    </location>
</feature>
<accession>W0F2F3</accession>
<keyword evidence="1" id="KW-0732">Signal</keyword>
<dbReference type="OrthoDB" id="617059at2"/>
<proteinExistence type="predicted"/>
<dbReference type="RefSeq" id="WP_008583634.1">
    <property type="nucleotide sequence ID" value="NZ_CP007035.1"/>
</dbReference>
<evidence type="ECO:0000256" key="1">
    <source>
        <dbReference type="SAM" id="SignalP"/>
    </source>
</evidence>